<evidence type="ECO:0000259" key="10">
    <source>
        <dbReference type="Pfam" id="PF05649"/>
    </source>
</evidence>
<evidence type="ECO:0000256" key="7">
    <source>
        <dbReference type="ARBA" id="ARBA00023049"/>
    </source>
</evidence>
<proteinExistence type="inferred from homology"/>
<dbReference type="InterPro" id="IPR008753">
    <property type="entry name" value="Peptidase_M13_N"/>
</dbReference>
<dbReference type="PROSITE" id="PS51885">
    <property type="entry name" value="NEPRILYSIN"/>
    <property type="match status" value="1"/>
</dbReference>
<dbReference type="PRINTS" id="PR00786">
    <property type="entry name" value="NEPRILYSIN"/>
</dbReference>
<organism evidence="11 12">
    <name type="scientific">Acanthaster planci</name>
    <name type="common">Crown-of-thorns starfish</name>
    <dbReference type="NCBI Taxonomy" id="133434"/>
    <lineage>
        <taxon>Eukaryota</taxon>
        <taxon>Metazoa</taxon>
        <taxon>Echinodermata</taxon>
        <taxon>Eleutherozoa</taxon>
        <taxon>Asterozoa</taxon>
        <taxon>Asteroidea</taxon>
        <taxon>Valvatacea</taxon>
        <taxon>Valvatida</taxon>
        <taxon>Acanthasteridae</taxon>
        <taxon>Acanthaster</taxon>
    </lineage>
</organism>
<dbReference type="GO" id="GO:0005886">
    <property type="term" value="C:plasma membrane"/>
    <property type="evidence" value="ECO:0007669"/>
    <property type="project" value="TreeGrafter"/>
</dbReference>
<feature type="chain" id="PRO_5034768189" evidence="8">
    <location>
        <begin position="22"/>
        <end position="713"/>
    </location>
</feature>
<comment type="cofactor">
    <cofactor evidence="1">
        <name>Zn(2+)</name>
        <dbReference type="ChEBI" id="CHEBI:29105"/>
    </cofactor>
</comment>
<feature type="domain" description="Peptidase M13 C-terminal" evidence="9">
    <location>
        <begin position="512"/>
        <end position="712"/>
    </location>
</feature>
<dbReference type="InterPro" id="IPR042089">
    <property type="entry name" value="Peptidase_M13_dom_2"/>
</dbReference>
<dbReference type="PANTHER" id="PTHR11733:SF167">
    <property type="entry name" value="FI17812P1-RELATED"/>
    <property type="match status" value="1"/>
</dbReference>
<protein>
    <submittedName>
        <fullName evidence="12">Endothelin-converting enzyme homolog</fullName>
    </submittedName>
</protein>
<dbReference type="GO" id="GO:0046872">
    <property type="term" value="F:metal ion binding"/>
    <property type="evidence" value="ECO:0007669"/>
    <property type="project" value="UniProtKB-KW"/>
</dbReference>
<dbReference type="RefSeq" id="XP_022105047.1">
    <property type="nucleotide sequence ID" value="XM_022249355.1"/>
</dbReference>
<sequence length="713" mass="81603">MEVFTVSNFLILILLLETANGLPCNGPKGPLCLQPRCIQTTADILRVMDLDADPCQDFYQFACGNFAKVSEIPEGETRWTPIRQTQHRNHKLVQKFLEQDGYDYKGVRSEALVKAKTYFQTCMNQTFKAENGFDPLLQLIDSVGVWNLLQERGSAVEGDISRLTYRLAELYKIGIQLLFAMDIGPDDKNSSLNIVKFQQYGLSLHQPRYYEESKRAVLDAFVDLGVTMMTLLRDPRSPRELVETRVDARSRMEDIVEFERAMSRLFVPFPKLQDPLTIYNKMSLQKFADMMPDFDLLGYVRRAFGRDIGSDREVLVYTPAYFRKLNDLLRDTPDRVLEDYSLLFMTGSYIKYLPEPFQDAHKKYINVLTGATKRPTLLDQCLKEVDRTFGYVTGALFVEEKFSEAAKRKTEEILGYIRTAFLENLPRVRWLDKKAKVITGEKARAMIVKIGFPDWILDPAQLDKHFENLYVSADNALQNQANYKRFLLVNVSKSLDFPVDKSRWDVSPGKVNAYYDYSRNELVFPAGILQPPFFSNDLPASMDFGAIGMIMAHELVHGFDSQGRLYDKDGLLNSWLWGEAAYKEKTDCLVRQFSQYAIDGQNINGETTLYENFADNGGLKIAYLAFQRWQGNRADDLSLPLNLTASQEFFLGMGQAWCSYYTPEAAKIYLERDSHSPEKYRVIGSLSNLPAFSEAFQCPIGSPMNPAVKCEVW</sequence>
<evidence type="ECO:0000313" key="11">
    <source>
        <dbReference type="Proteomes" id="UP000694845"/>
    </source>
</evidence>
<evidence type="ECO:0000256" key="8">
    <source>
        <dbReference type="SAM" id="SignalP"/>
    </source>
</evidence>
<evidence type="ECO:0000256" key="6">
    <source>
        <dbReference type="ARBA" id="ARBA00022833"/>
    </source>
</evidence>
<accession>A0A8B7ZJ55</accession>
<dbReference type="GO" id="GO:0016485">
    <property type="term" value="P:protein processing"/>
    <property type="evidence" value="ECO:0007669"/>
    <property type="project" value="TreeGrafter"/>
</dbReference>
<dbReference type="SUPFAM" id="SSF55486">
    <property type="entry name" value="Metalloproteases ('zincins'), catalytic domain"/>
    <property type="match status" value="1"/>
</dbReference>
<evidence type="ECO:0000256" key="2">
    <source>
        <dbReference type="ARBA" id="ARBA00007357"/>
    </source>
</evidence>
<name>A0A8B7ZJ55_ACAPL</name>
<keyword evidence="7" id="KW-0482">Metalloprotease</keyword>
<evidence type="ECO:0000313" key="12">
    <source>
        <dbReference type="RefSeq" id="XP_022105047.1"/>
    </source>
</evidence>
<dbReference type="InterPro" id="IPR000718">
    <property type="entry name" value="Peptidase_M13"/>
</dbReference>
<dbReference type="PANTHER" id="PTHR11733">
    <property type="entry name" value="ZINC METALLOPROTEASE FAMILY M13 NEPRILYSIN-RELATED"/>
    <property type="match status" value="1"/>
</dbReference>
<dbReference type="GO" id="GO:0004222">
    <property type="term" value="F:metalloendopeptidase activity"/>
    <property type="evidence" value="ECO:0007669"/>
    <property type="project" value="InterPro"/>
</dbReference>
<keyword evidence="5" id="KW-0378">Hydrolase</keyword>
<evidence type="ECO:0000256" key="4">
    <source>
        <dbReference type="ARBA" id="ARBA00022723"/>
    </source>
</evidence>
<comment type="similarity">
    <text evidence="2">Belongs to the peptidase M13 family.</text>
</comment>
<dbReference type="Gene3D" id="3.40.390.10">
    <property type="entry name" value="Collagenase (Catalytic Domain)"/>
    <property type="match status" value="1"/>
</dbReference>
<dbReference type="Pfam" id="PF01431">
    <property type="entry name" value="Peptidase_M13"/>
    <property type="match status" value="1"/>
</dbReference>
<feature type="signal peptide" evidence="8">
    <location>
        <begin position="1"/>
        <end position="21"/>
    </location>
</feature>
<dbReference type="AlphaFoldDB" id="A0A8B7ZJ55"/>
<dbReference type="CDD" id="cd08662">
    <property type="entry name" value="M13"/>
    <property type="match status" value="1"/>
</dbReference>
<dbReference type="InterPro" id="IPR024079">
    <property type="entry name" value="MetalloPept_cat_dom_sf"/>
</dbReference>
<keyword evidence="11" id="KW-1185">Reference proteome</keyword>
<dbReference type="Pfam" id="PF05649">
    <property type="entry name" value="Peptidase_M13_N"/>
    <property type="match status" value="1"/>
</dbReference>
<dbReference type="Proteomes" id="UP000694845">
    <property type="component" value="Unplaced"/>
</dbReference>
<dbReference type="Gene3D" id="1.10.1380.10">
    <property type="entry name" value="Neutral endopeptidase , domain2"/>
    <property type="match status" value="1"/>
</dbReference>
<keyword evidence="4" id="KW-0479">Metal-binding</keyword>
<feature type="domain" description="Peptidase M13 N-terminal" evidence="10">
    <location>
        <begin position="54"/>
        <end position="453"/>
    </location>
</feature>
<dbReference type="KEGG" id="aplc:110986985"/>
<reference evidence="12" key="1">
    <citation type="submission" date="2025-08" db="UniProtKB">
        <authorList>
            <consortium name="RefSeq"/>
        </authorList>
    </citation>
    <scope>IDENTIFICATION</scope>
</reference>
<evidence type="ECO:0000256" key="1">
    <source>
        <dbReference type="ARBA" id="ARBA00001947"/>
    </source>
</evidence>
<keyword evidence="8" id="KW-0732">Signal</keyword>
<dbReference type="OrthoDB" id="6475849at2759"/>
<evidence type="ECO:0000256" key="5">
    <source>
        <dbReference type="ARBA" id="ARBA00022801"/>
    </source>
</evidence>
<keyword evidence="3" id="KW-0645">Protease</keyword>
<dbReference type="GeneID" id="110986985"/>
<evidence type="ECO:0000256" key="3">
    <source>
        <dbReference type="ARBA" id="ARBA00022670"/>
    </source>
</evidence>
<gene>
    <name evidence="12" type="primary">LOC110986985</name>
</gene>
<keyword evidence="6" id="KW-0862">Zinc</keyword>
<dbReference type="InterPro" id="IPR018497">
    <property type="entry name" value="Peptidase_M13_C"/>
</dbReference>
<dbReference type="OMA" id="MIMAHEL"/>
<evidence type="ECO:0000259" key="9">
    <source>
        <dbReference type="Pfam" id="PF01431"/>
    </source>
</evidence>